<keyword evidence="9 11" id="KW-0472">Membrane</keyword>
<evidence type="ECO:0000256" key="6">
    <source>
        <dbReference type="ARBA" id="ARBA00022729"/>
    </source>
</evidence>
<feature type="chain" id="PRO_5042110561" description="Leucine-rich repeat-containing N-terminal plant-type domain-containing protein" evidence="12">
    <location>
        <begin position="29"/>
        <end position="570"/>
    </location>
</feature>
<comment type="subcellular location">
    <subcellularLocation>
        <location evidence="1">Cell membrane</location>
        <topology evidence="1">Single-pass type I membrane protein</topology>
    </subcellularLocation>
</comment>
<dbReference type="Proteomes" id="UP001237642">
    <property type="component" value="Unassembled WGS sequence"/>
</dbReference>
<comment type="similarity">
    <text evidence="2">Belongs to the RLP family.</text>
</comment>
<keyword evidence="7" id="KW-0677">Repeat</keyword>
<evidence type="ECO:0000256" key="10">
    <source>
        <dbReference type="ARBA" id="ARBA00023180"/>
    </source>
</evidence>
<dbReference type="FunFam" id="3.80.10.10:FF:000041">
    <property type="entry name" value="LRR receptor-like serine/threonine-protein kinase ERECTA"/>
    <property type="match status" value="2"/>
</dbReference>
<dbReference type="InterPro" id="IPR046956">
    <property type="entry name" value="RLP23-like"/>
</dbReference>
<dbReference type="SMART" id="SM00369">
    <property type="entry name" value="LRR_TYP"/>
    <property type="match status" value="3"/>
</dbReference>
<feature type="transmembrane region" description="Helical" evidence="11">
    <location>
        <begin position="518"/>
        <end position="539"/>
    </location>
</feature>
<sequence length="570" mass="64169">MKNVVFTWLLLIHLFQIFLVSEINLVSAQCLDDQKSLLLEFKRLLKFNSTASTKLVNWNQSAEDCCKWGGVVCNKSSGHVIGLELDGESINGGVSTSALFKFQYLQKLNLADNNFEAAEILSGWSNLTSLTYLNLANNNFNFTEIPPGLFNLTSLTYLNLSNCGFSGQIPEGLSRMTRLDILDLSTSFVFGNSALKIDNPNLIVLVQNLKELTELYLDGVNMTAEANSWSQAISSSLPNLRVLSLRESHIAGPIDPSIESLRFLSHIDLNGNNINETVPEFLANLTYLKVLRLSFCNLRGMFPRRIIQIPTLEILDISDNIYLQVSLPELPKSGSLRILILSFTNFSGVLPESIGNLELLSRIEISNCNFSGSIPDTMGNLRRLVHLEFSYNNFGGHIPLLQNSKNLIYIDFSHNRLSGTIPSTYFEGFVNLVHVDLGFNVLTGEIPSSLFALQSLQKIKLSQNLFSGEVPQSLFLNWTAMMGYKDDAELEINDLRHKIFKLSFDGNQHSRTKVEWEIIAAETGFSLGLGIIIMPLIFYRRWRMIYFEHIDEALSWIFKHGSPSKKTKKR</sequence>
<keyword evidence="6 12" id="KW-0732">Signal</keyword>
<dbReference type="InterPro" id="IPR013210">
    <property type="entry name" value="LRR_N_plant-typ"/>
</dbReference>
<dbReference type="InterPro" id="IPR001611">
    <property type="entry name" value="Leu-rich_rpt"/>
</dbReference>
<reference evidence="14" key="2">
    <citation type="submission" date="2023-05" db="EMBL/GenBank/DDBJ databases">
        <authorList>
            <person name="Schelkunov M.I."/>
        </authorList>
    </citation>
    <scope>NUCLEOTIDE SEQUENCE</scope>
    <source>
        <strain evidence="14">Hsosn_3</strain>
        <tissue evidence="14">Leaf</tissue>
    </source>
</reference>
<evidence type="ECO:0000256" key="9">
    <source>
        <dbReference type="ARBA" id="ARBA00023136"/>
    </source>
</evidence>
<gene>
    <name evidence="14" type="ORF">POM88_048851</name>
</gene>
<evidence type="ECO:0000256" key="1">
    <source>
        <dbReference type="ARBA" id="ARBA00004251"/>
    </source>
</evidence>
<dbReference type="EMBL" id="JAUIZM010000011">
    <property type="protein sequence ID" value="KAK1355595.1"/>
    <property type="molecule type" value="Genomic_DNA"/>
</dbReference>
<dbReference type="PANTHER" id="PTHR48061:SF2">
    <property type="entry name" value="RECEPTOR LIKE PROTEIN 30-LIKE"/>
    <property type="match status" value="1"/>
</dbReference>
<evidence type="ECO:0000259" key="13">
    <source>
        <dbReference type="Pfam" id="PF08263"/>
    </source>
</evidence>
<feature type="signal peptide" evidence="12">
    <location>
        <begin position="1"/>
        <end position="28"/>
    </location>
</feature>
<dbReference type="GO" id="GO:0005886">
    <property type="term" value="C:plasma membrane"/>
    <property type="evidence" value="ECO:0007669"/>
    <property type="project" value="UniProtKB-SubCell"/>
</dbReference>
<evidence type="ECO:0000313" key="14">
    <source>
        <dbReference type="EMBL" id="KAK1355595.1"/>
    </source>
</evidence>
<keyword evidence="15" id="KW-1185">Reference proteome</keyword>
<keyword evidence="3" id="KW-1003">Cell membrane</keyword>
<dbReference type="GO" id="GO:0051707">
    <property type="term" value="P:response to other organism"/>
    <property type="evidence" value="ECO:0007669"/>
    <property type="project" value="UniProtKB-ARBA"/>
</dbReference>
<dbReference type="InterPro" id="IPR032675">
    <property type="entry name" value="LRR_dom_sf"/>
</dbReference>
<name>A0AAD8GUJ1_9APIA</name>
<dbReference type="Pfam" id="PF08263">
    <property type="entry name" value="LRRNT_2"/>
    <property type="match status" value="1"/>
</dbReference>
<dbReference type="GO" id="GO:0006952">
    <property type="term" value="P:defense response"/>
    <property type="evidence" value="ECO:0007669"/>
    <property type="project" value="UniProtKB-ARBA"/>
</dbReference>
<dbReference type="AlphaFoldDB" id="A0AAD8GUJ1"/>
<evidence type="ECO:0000256" key="11">
    <source>
        <dbReference type="SAM" id="Phobius"/>
    </source>
</evidence>
<dbReference type="Pfam" id="PF00560">
    <property type="entry name" value="LRR_1"/>
    <property type="match status" value="6"/>
</dbReference>
<dbReference type="SUPFAM" id="SSF52058">
    <property type="entry name" value="L domain-like"/>
    <property type="match status" value="2"/>
</dbReference>
<dbReference type="PANTHER" id="PTHR48061">
    <property type="entry name" value="LEUCINE-RICH REPEAT RECEPTOR PROTEIN KINASE EMS1-LIKE-RELATED"/>
    <property type="match status" value="1"/>
</dbReference>
<keyword evidence="5 11" id="KW-0812">Transmembrane</keyword>
<organism evidence="14 15">
    <name type="scientific">Heracleum sosnowskyi</name>
    <dbReference type="NCBI Taxonomy" id="360622"/>
    <lineage>
        <taxon>Eukaryota</taxon>
        <taxon>Viridiplantae</taxon>
        <taxon>Streptophyta</taxon>
        <taxon>Embryophyta</taxon>
        <taxon>Tracheophyta</taxon>
        <taxon>Spermatophyta</taxon>
        <taxon>Magnoliopsida</taxon>
        <taxon>eudicotyledons</taxon>
        <taxon>Gunneridae</taxon>
        <taxon>Pentapetalae</taxon>
        <taxon>asterids</taxon>
        <taxon>campanulids</taxon>
        <taxon>Apiales</taxon>
        <taxon>Apiaceae</taxon>
        <taxon>Apioideae</taxon>
        <taxon>apioid superclade</taxon>
        <taxon>Tordylieae</taxon>
        <taxon>Tordyliinae</taxon>
        <taxon>Heracleum</taxon>
    </lineage>
</organism>
<evidence type="ECO:0000256" key="12">
    <source>
        <dbReference type="SAM" id="SignalP"/>
    </source>
</evidence>
<keyword evidence="8 11" id="KW-1133">Transmembrane helix</keyword>
<dbReference type="Gene3D" id="3.80.10.10">
    <property type="entry name" value="Ribonuclease Inhibitor"/>
    <property type="match status" value="2"/>
</dbReference>
<comment type="caution">
    <text evidence="14">The sequence shown here is derived from an EMBL/GenBank/DDBJ whole genome shotgun (WGS) entry which is preliminary data.</text>
</comment>
<proteinExistence type="inferred from homology"/>
<evidence type="ECO:0000256" key="3">
    <source>
        <dbReference type="ARBA" id="ARBA00022475"/>
    </source>
</evidence>
<accession>A0AAD8GUJ1</accession>
<dbReference type="InterPro" id="IPR003591">
    <property type="entry name" value="Leu-rich_rpt_typical-subtyp"/>
</dbReference>
<evidence type="ECO:0000256" key="7">
    <source>
        <dbReference type="ARBA" id="ARBA00022737"/>
    </source>
</evidence>
<evidence type="ECO:0000256" key="2">
    <source>
        <dbReference type="ARBA" id="ARBA00009592"/>
    </source>
</evidence>
<evidence type="ECO:0000256" key="8">
    <source>
        <dbReference type="ARBA" id="ARBA00022989"/>
    </source>
</evidence>
<feature type="domain" description="Leucine-rich repeat-containing N-terminal plant-type" evidence="13">
    <location>
        <begin position="32"/>
        <end position="74"/>
    </location>
</feature>
<evidence type="ECO:0000256" key="5">
    <source>
        <dbReference type="ARBA" id="ARBA00022692"/>
    </source>
</evidence>
<protein>
    <recommendedName>
        <fullName evidence="13">Leucine-rich repeat-containing N-terminal plant-type domain-containing protein</fullName>
    </recommendedName>
</protein>
<evidence type="ECO:0000256" key="4">
    <source>
        <dbReference type="ARBA" id="ARBA00022614"/>
    </source>
</evidence>
<reference evidence="14" key="1">
    <citation type="submission" date="2023-02" db="EMBL/GenBank/DDBJ databases">
        <title>Genome of toxic invasive species Heracleum sosnowskyi carries increased number of genes despite the absence of recent whole-genome duplications.</title>
        <authorList>
            <person name="Schelkunov M."/>
            <person name="Shtratnikova V."/>
            <person name="Makarenko M."/>
            <person name="Klepikova A."/>
            <person name="Omelchenko D."/>
            <person name="Novikova G."/>
            <person name="Obukhova E."/>
            <person name="Bogdanov V."/>
            <person name="Penin A."/>
            <person name="Logacheva M."/>
        </authorList>
    </citation>
    <scope>NUCLEOTIDE SEQUENCE</scope>
    <source>
        <strain evidence="14">Hsosn_3</strain>
        <tissue evidence="14">Leaf</tissue>
    </source>
</reference>
<keyword evidence="4" id="KW-0433">Leucine-rich repeat</keyword>
<evidence type="ECO:0000313" key="15">
    <source>
        <dbReference type="Proteomes" id="UP001237642"/>
    </source>
</evidence>
<keyword evidence="10" id="KW-0325">Glycoprotein</keyword>